<dbReference type="GO" id="GO:0016832">
    <property type="term" value="F:aldehyde-lyase activity"/>
    <property type="evidence" value="ECO:0007669"/>
    <property type="project" value="TreeGrafter"/>
</dbReference>
<dbReference type="Gene3D" id="3.20.20.60">
    <property type="entry name" value="Phosphoenolpyruvate-binding domains"/>
    <property type="match status" value="1"/>
</dbReference>
<dbReference type="GO" id="GO:0005737">
    <property type="term" value="C:cytoplasm"/>
    <property type="evidence" value="ECO:0007669"/>
    <property type="project" value="TreeGrafter"/>
</dbReference>
<evidence type="ECO:0000256" key="3">
    <source>
        <dbReference type="ARBA" id="ARBA00023239"/>
    </source>
</evidence>
<dbReference type="Pfam" id="PF03328">
    <property type="entry name" value="HpcH_HpaI"/>
    <property type="match status" value="1"/>
</dbReference>
<dbReference type="InterPro" id="IPR015813">
    <property type="entry name" value="Pyrv/PenolPyrv_kinase-like_dom"/>
</dbReference>
<dbReference type="InterPro" id="IPR040442">
    <property type="entry name" value="Pyrv_kinase-like_dom_sf"/>
</dbReference>
<dbReference type="InterPro" id="IPR050251">
    <property type="entry name" value="HpcH-HpaI_aldolase"/>
</dbReference>
<evidence type="ECO:0000259" key="4">
    <source>
        <dbReference type="Pfam" id="PF03328"/>
    </source>
</evidence>
<evidence type="ECO:0000256" key="2">
    <source>
        <dbReference type="ARBA" id="ARBA00022723"/>
    </source>
</evidence>
<dbReference type="PANTHER" id="PTHR30502">
    <property type="entry name" value="2-KETO-3-DEOXY-L-RHAMNONATE ALDOLASE"/>
    <property type="match status" value="1"/>
</dbReference>
<evidence type="ECO:0000313" key="5">
    <source>
        <dbReference type="EMBL" id="MBD3689217.1"/>
    </source>
</evidence>
<name>A0A8I0GE64_9ACTO</name>
<evidence type="ECO:0000256" key="1">
    <source>
        <dbReference type="ARBA" id="ARBA00005568"/>
    </source>
</evidence>
<dbReference type="GO" id="GO:0046872">
    <property type="term" value="F:metal ion binding"/>
    <property type="evidence" value="ECO:0007669"/>
    <property type="project" value="UniProtKB-KW"/>
</dbReference>
<protein>
    <submittedName>
        <fullName evidence="5">2-dehydro-3-deoxyglucarate aldolase</fullName>
    </submittedName>
</protein>
<proteinExistence type="inferred from homology"/>
<keyword evidence="6" id="KW-1185">Reference proteome</keyword>
<dbReference type="SUPFAM" id="SSF51621">
    <property type="entry name" value="Phosphoenolpyruvate/pyruvate domain"/>
    <property type="match status" value="1"/>
</dbReference>
<dbReference type="AlphaFoldDB" id="A0A8I0GE64"/>
<keyword evidence="3" id="KW-0456">Lyase</keyword>
<comment type="caution">
    <text evidence="5">The sequence shown here is derived from an EMBL/GenBank/DDBJ whole genome shotgun (WGS) entry which is preliminary data.</text>
</comment>
<dbReference type="PANTHER" id="PTHR30502:SF0">
    <property type="entry name" value="PHOSPHOENOLPYRUVATE CARBOXYLASE FAMILY PROTEIN"/>
    <property type="match status" value="1"/>
</dbReference>
<feature type="domain" description="HpcH/HpaI aldolase/citrate lyase" evidence="4">
    <location>
        <begin position="23"/>
        <end position="246"/>
    </location>
</feature>
<dbReference type="InterPro" id="IPR005000">
    <property type="entry name" value="Aldolase/citrate-lyase_domain"/>
</dbReference>
<gene>
    <name evidence="5" type="ORF">H8R10_03100</name>
</gene>
<reference evidence="5 6" key="1">
    <citation type="submission" date="2020-08" db="EMBL/GenBank/DDBJ databases">
        <title>Winkia gen. nov., sp. nov., isolated from faeces of the Anser albifrons in China.</title>
        <authorList>
            <person name="Liu Q."/>
        </authorList>
    </citation>
    <scope>NUCLEOTIDE SEQUENCE [LARGE SCALE GENOMIC DNA]</scope>
    <source>
        <strain evidence="5 6">C62</strain>
    </source>
</reference>
<dbReference type="EMBL" id="JACRUO010000001">
    <property type="protein sequence ID" value="MBD3689217.1"/>
    <property type="molecule type" value="Genomic_DNA"/>
</dbReference>
<dbReference type="Proteomes" id="UP000627538">
    <property type="component" value="Unassembled WGS sequence"/>
</dbReference>
<sequence>MPVQLTCDRILTDHIDAAGRGLVGMWICSASPIAAEICAGAGLDLVLIDAEHCPNDLSSLLAQLHAVSAYPVTTLVRVPLNDERLIKQYLDLGVINLLVPMVHTPDEARQAAARVDYPSRGVRGVGSALARASRWNRVPNYLETARSTLSLTVQIESDRACSQAEEIAAVEGVDALFVGPADLAADLGIIGQAEDARVVDRVMACIAAGHRAGKPVGTNAFNPTMAKRYLDAGADFVFVNADVTVLARGSEKLAEEFLG</sequence>
<keyword evidence="2" id="KW-0479">Metal-binding</keyword>
<dbReference type="RefSeq" id="WP_191071284.1">
    <property type="nucleotide sequence ID" value="NZ_CP060506.1"/>
</dbReference>
<comment type="similarity">
    <text evidence="1">Belongs to the HpcH/HpaI aldolase family.</text>
</comment>
<organism evidence="5 6">
    <name type="scientific">Nanchangia anserum</name>
    <dbReference type="NCBI Taxonomy" id="2692125"/>
    <lineage>
        <taxon>Bacteria</taxon>
        <taxon>Bacillati</taxon>
        <taxon>Actinomycetota</taxon>
        <taxon>Actinomycetes</taxon>
        <taxon>Actinomycetales</taxon>
        <taxon>Actinomycetaceae</taxon>
        <taxon>Nanchangia</taxon>
    </lineage>
</organism>
<accession>A0A8I0GE64</accession>
<evidence type="ECO:0000313" key="6">
    <source>
        <dbReference type="Proteomes" id="UP000627538"/>
    </source>
</evidence>